<dbReference type="RefSeq" id="XP_040674415.1">
    <property type="nucleotide sequence ID" value="XM_040808855.1"/>
</dbReference>
<keyword evidence="3" id="KW-1185">Reference proteome</keyword>
<reference evidence="3" key="1">
    <citation type="journal article" date="2017" name="Genome Biol.">
        <title>Comparative genomics reveals high biological diversity and specific adaptations in the industrially and medically important fungal genus Aspergillus.</title>
        <authorList>
            <person name="de Vries R.P."/>
            <person name="Riley R."/>
            <person name="Wiebenga A."/>
            <person name="Aguilar-Osorio G."/>
            <person name="Amillis S."/>
            <person name="Uchima C.A."/>
            <person name="Anderluh G."/>
            <person name="Asadollahi M."/>
            <person name="Askin M."/>
            <person name="Barry K."/>
            <person name="Battaglia E."/>
            <person name="Bayram O."/>
            <person name="Benocci T."/>
            <person name="Braus-Stromeyer S.A."/>
            <person name="Caldana C."/>
            <person name="Canovas D."/>
            <person name="Cerqueira G.C."/>
            <person name="Chen F."/>
            <person name="Chen W."/>
            <person name="Choi C."/>
            <person name="Clum A."/>
            <person name="Dos Santos R.A."/>
            <person name="Damasio A.R."/>
            <person name="Diallinas G."/>
            <person name="Emri T."/>
            <person name="Fekete E."/>
            <person name="Flipphi M."/>
            <person name="Freyberg S."/>
            <person name="Gallo A."/>
            <person name="Gournas C."/>
            <person name="Habgood R."/>
            <person name="Hainaut M."/>
            <person name="Harispe M.L."/>
            <person name="Henrissat B."/>
            <person name="Hilden K.S."/>
            <person name="Hope R."/>
            <person name="Hossain A."/>
            <person name="Karabika E."/>
            <person name="Karaffa L."/>
            <person name="Karanyi Z."/>
            <person name="Krasevec N."/>
            <person name="Kuo A."/>
            <person name="Kusch H."/>
            <person name="LaButti K."/>
            <person name="Lagendijk E.L."/>
            <person name="Lapidus A."/>
            <person name="Levasseur A."/>
            <person name="Lindquist E."/>
            <person name="Lipzen A."/>
            <person name="Logrieco A.F."/>
            <person name="MacCabe A."/>
            <person name="Maekelae M.R."/>
            <person name="Malavazi I."/>
            <person name="Melin P."/>
            <person name="Meyer V."/>
            <person name="Mielnichuk N."/>
            <person name="Miskei M."/>
            <person name="Molnar A.P."/>
            <person name="Mule G."/>
            <person name="Ngan C.Y."/>
            <person name="Orejas M."/>
            <person name="Orosz E."/>
            <person name="Ouedraogo J.P."/>
            <person name="Overkamp K.M."/>
            <person name="Park H.-S."/>
            <person name="Perrone G."/>
            <person name="Piumi F."/>
            <person name="Punt P.J."/>
            <person name="Ram A.F."/>
            <person name="Ramon A."/>
            <person name="Rauscher S."/>
            <person name="Record E."/>
            <person name="Riano-Pachon D.M."/>
            <person name="Robert V."/>
            <person name="Roehrig J."/>
            <person name="Ruller R."/>
            <person name="Salamov A."/>
            <person name="Salih N.S."/>
            <person name="Samson R.A."/>
            <person name="Sandor E."/>
            <person name="Sanguinetti M."/>
            <person name="Schuetze T."/>
            <person name="Sepcic K."/>
            <person name="Shelest E."/>
            <person name="Sherlock G."/>
            <person name="Sophianopoulou V."/>
            <person name="Squina F.M."/>
            <person name="Sun H."/>
            <person name="Susca A."/>
            <person name="Todd R.B."/>
            <person name="Tsang A."/>
            <person name="Unkles S.E."/>
            <person name="van de Wiele N."/>
            <person name="van Rossen-Uffink D."/>
            <person name="Oliveira J.V."/>
            <person name="Vesth T.C."/>
            <person name="Visser J."/>
            <person name="Yu J.-H."/>
            <person name="Zhou M."/>
            <person name="Andersen M.R."/>
            <person name="Archer D.B."/>
            <person name="Baker S.E."/>
            <person name="Benoit I."/>
            <person name="Brakhage A.A."/>
            <person name="Braus G.H."/>
            <person name="Fischer R."/>
            <person name="Frisvad J.C."/>
            <person name="Goldman G.H."/>
            <person name="Houbraken J."/>
            <person name="Oakley B."/>
            <person name="Pocsi I."/>
            <person name="Scazzocchio C."/>
            <person name="Seiboth B."/>
            <person name="vanKuyk P.A."/>
            <person name="Wortman J."/>
            <person name="Dyer P.S."/>
            <person name="Grigoriev I.V."/>
        </authorList>
    </citation>
    <scope>NUCLEOTIDE SEQUENCE [LARGE SCALE GENOMIC DNA]</scope>
    <source>
        <strain evidence="3">CBS 583.65</strain>
    </source>
</reference>
<evidence type="ECO:0000313" key="3">
    <source>
        <dbReference type="Proteomes" id="UP000184073"/>
    </source>
</evidence>
<organism evidence="2 3">
    <name type="scientific">Aspergillus versicolor CBS 583.65</name>
    <dbReference type="NCBI Taxonomy" id="1036611"/>
    <lineage>
        <taxon>Eukaryota</taxon>
        <taxon>Fungi</taxon>
        <taxon>Dikarya</taxon>
        <taxon>Ascomycota</taxon>
        <taxon>Pezizomycotina</taxon>
        <taxon>Eurotiomycetes</taxon>
        <taxon>Eurotiomycetidae</taxon>
        <taxon>Eurotiales</taxon>
        <taxon>Aspergillaceae</taxon>
        <taxon>Aspergillus</taxon>
        <taxon>Aspergillus subgen. Nidulantes</taxon>
    </lineage>
</organism>
<dbReference type="SUPFAM" id="SSF51658">
    <property type="entry name" value="Xylose isomerase-like"/>
    <property type="match status" value="1"/>
</dbReference>
<dbReference type="EMBL" id="KV878140">
    <property type="protein sequence ID" value="OJJ08653.1"/>
    <property type="molecule type" value="Genomic_DNA"/>
</dbReference>
<evidence type="ECO:0000313" key="2">
    <source>
        <dbReference type="EMBL" id="OJJ08653.1"/>
    </source>
</evidence>
<dbReference type="InterPro" id="IPR036237">
    <property type="entry name" value="Xyl_isomerase-like_sf"/>
</dbReference>
<feature type="domain" description="Xylose isomerase-like TIM barrel" evidence="1">
    <location>
        <begin position="36"/>
        <end position="206"/>
    </location>
</feature>
<dbReference type="Gene3D" id="3.20.20.150">
    <property type="entry name" value="Divalent-metal-dependent TIM barrel enzymes"/>
    <property type="match status" value="1"/>
</dbReference>
<dbReference type="Proteomes" id="UP000184073">
    <property type="component" value="Unassembled WGS sequence"/>
</dbReference>
<accession>A0A1L9Q4E9</accession>
<name>A0A1L9Q4E9_ASPVE</name>
<dbReference type="GeneID" id="63724366"/>
<proteinExistence type="predicted"/>
<dbReference type="Pfam" id="PF01261">
    <property type="entry name" value="AP_endonuc_2"/>
    <property type="match status" value="1"/>
</dbReference>
<sequence>MVVVSRFRATWGIEPGPQLSEWRKKFVEWKAHGYGNGIELDISGLSDEELPLLRRNCDEAGLEINVILFSAWPGYVGRRPPGLTPDDHAELFRTQLRRASVLKPTVVNAQSGADHFSLDESVAFYKKALHIEKEEGFAGRVCHETHRNRSLFTPYAADYILQKVPELTITADVSHWVVVCERLLDLNKEDQEILTRIIPHVGHLHTRMGTTQSSQCPEPLNPAFAAEKEFFDNFWLRVVKHKQQTDPNGRLTFVPEYGPFPYHPIGTAWSHGDLADSEGKRLEALFKSSLGQ</sequence>
<gene>
    <name evidence="2" type="ORF">ASPVEDRAFT_180171</name>
</gene>
<evidence type="ECO:0000259" key="1">
    <source>
        <dbReference type="Pfam" id="PF01261"/>
    </source>
</evidence>
<dbReference type="VEuPathDB" id="FungiDB:ASPVEDRAFT_180171"/>
<protein>
    <recommendedName>
        <fullName evidence="1">Xylose isomerase-like TIM barrel domain-containing protein</fullName>
    </recommendedName>
</protein>
<dbReference type="OrthoDB" id="9971575at2759"/>
<dbReference type="InterPro" id="IPR013022">
    <property type="entry name" value="Xyl_isomerase-like_TIM-brl"/>
</dbReference>
<dbReference type="AlphaFoldDB" id="A0A1L9Q4E9"/>